<dbReference type="SMART" id="SM00327">
    <property type="entry name" value="VWA"/>
    <property type="match status" value="1"/>
</dbReference>
<dbReference type="Pfam" id="PF05762">
    <property type="entry name" value="VWA_CoxE"/>
    <property type="match status" value="1"/>
</dbReference>
<dbReference type="PROSITE" id="PS50234">
    <property type="entry name" value="VWFA"/>
    <property type="match status" value="1"/>
</dbReference>
<dbReference type="InterPro" id="IPR002035">
    <property type="entry name" value="VWF_A"/>
</dbReference>
<feature type="domain" description="VWFA" evidence="2">
    <location>
        <begin position="56"/>
        <end position="230"/>
    </location>
</feature>
<dbReference type="CDD" id="cd00198">
    <property type="entry name" value="vWFA"/>
    <property type="match status" value="1"/>
</dbReference>
<dbReference type="SUPFAM" id="SSF53300">
    <property type="entry name" value="vWA-like"/>
    <property type="match status" value="1"/>
</dbReference>
<feature type="region of interest" description="Disordered" evidence="1">
    <location>
        <begin position="1"/>
        <end position="47"/>
    </location>
</feature>
<protein>
    <submittedName>
        <fullName evidence="3">VWA domain-containing protein</fullName>
    </submittedName>
</protein>
<feature type="compositionally biased region" description="Basic and acidic residues" evidence="1">
    <location>
        <begin position="34"/>
        <end position="46"/>
    </location>
</feature>
<proteinExistence type="predicted"/>
<dbReference type="EMBL" id="JACOGK010000009">
    <property type="protein sequence ID" value="MBC3536486.1"/>
    <property type="molecule type" value="Genomic_DNA"/>
</dbReference>
<comment type="caution">
    <text evidence="3">The sequence shown here is derived from an EMBL/GenBank/DDBJ whole genome shotgun (WGS) entry which is preliminary data.</text>
</comment>
<dbReference type="InterPro" id="IPR036465">
    <property type="entry name" value="vWFA_dom_sf"/>
</dbReference>
<keyword evidence="4" id="KW-1185">Reference proteome</keyword>
<sequence>MPAAAVKPLPVQTSQPVDAVASASIPDEEVTPETPKDTQETKEKDTTLPASIKHLDLVLILDKSGSMYGLEKDTIGGYNSMLKKERALHVDTRVTTVLFNNESTLLTNRRDIDAVEDMTSKQYTVGGSTALLDALGNTINRLSRIDGINNKNHKVIVVVITDGLENASHEYSRATIKKMITDKQEQGWDFLFLGANMDAVTEAGTLGIDSDHAVNYQNNARGVRANFNAIAAYTQSTMQQNGDDSWKDEVKQ</sequence>
<evidence type="ECO:0000259" key="2">
    <source>
        <dbReference type="PROSITE" id="PS50234"/>
    </source>
</evidence>
<accession>A0ABR6VH06</accession>
<evidence type="ECO:0000256" key="1">
    <source>
        <dbReference type="SAM" id="MobiDB-lite"/>
    </source>
</evidence>
<evidence type="ECO:0000313" key="4">
    <source>
        <dbReference type="Proteomes" id="UP000606870"/>
    </source>
</evidence>
<evidence type="ECO:0000313" key="3">
    <source>
        <dbReference type="EMBL" id="MBC3536486.1"/>
    </source>
</evidence>
<dbReference type="Gene3D" id="3.40.50.410">
    <property type="entry name" value="von Willebrand factor, type A domain"/>
    <property type="match status" value="1"/>
</dbReference>
<reference evidence="3 4" key="1">
    <citation type="submission" date="2020-08" db="EMBL/GenBank/DDBJ databases">
        <authorList>
            <person name="Liu C."/>
            <person name="Sun Q."/>
        </authorList>
    </citation>
    <scope>NUCLEOTIDE SEQUENCE [LARGE SCALE GENOMIC DNA]</scope>
    <source>
        <strain evidence="3 4">NSJ-59</strain>
    </source>
</reference>
<name>A0ABR6VH06_9FIRM</name>
<organism evidence="3 4">
    <name type="scientific">Megasphaera hominis</name>
    <dbReference type="NCBI Taxonomy" id="159836"/>
    <lineage>
        <taxon>Bacteria</taxon>
        <taxon>Bacillati</taxon>
        <taxon>Bacillota</taxon>
        <taxon>Negativicutes</taxon>
        <taxon>Veillonellales</taxon>
        <taxon>Veillonellaceae</taxon>
        <taxon>Megasphaera</taxon>
    </lineage>
</organism>
<dbReference type="Proteomes" id="UP000606870">
    <property type="component" value="Unassembled WGS sequence"/>
</dbReference>
<dbReference type="InterPro" id="IPR008912">
    <property type="entry name" value="Uncharacterised_CoxE"/>
</dbReference>
<gene>
    <name evidence="3" type="ORF">H8J70_04375</name>
</gene>